<evidence type="ECO:0000313" key="2">
    <source>
        <dbReference type="EMBL" id="CAE7448540.1"/>
    </source>
</evidence>
<comment type="caution">
    <text evidence="2">The sequence shown here is derived from an EMBL/GenBank/DDBJ whole genome shotgun (WGS) entry which is preliminary data.</text>
</comment>
<protein>
    <submittedName>
        <fullName evidence="2">Uncharacterized protein</fullName>
    </submittedName>
</protein>
<keyword evidence="3" id="KW-1185">Reference proteome</keyword>
<gene>
    <name evidence="2" type="ORF">SNAT2548_LOCUS24496</name>
</gene>
<name>A0A812RMJ4_9DINO</name>
<dbReference type="Proteomes" id="UP000604046">
    <property type="component" value="Unassembled WGS sequence"/>
</dbReference>
<feature type="region of interest" description="Disordered" evidence="1">
    <location>
        <begin position="1"/>
        <end position="24"/>
    </location>
</feature>
<dbReference type="AlphaFoldDB" id="A0A812RMJ4"/>
<sequence length="117" mass="12919">MQCTCTETNTEDGRPRSTGSQKCNCAQDHGCQDMTSSQVAEKTGIFGHEAAFGLALAHTLAQGEDAMPHLPDGKASGPSFIPTDHDFVFKTRRKAEPRTHRILSIRLNFLPFRWQSS</sequence>
<proteinExistence type="predicted"/>
<organism evidence="2 3">
    <name type="scientific">Symbiodinium natans</name>
    <dbReference type="NCBI Taxonomy" id="878477"/>
    <lineage>
        <taxon>Eukaryota</taxon>
        <taxon>Sar</taxon>
        <taxon>Alveolata</taxon>
        <taxon>Dinophyceae</taxon>
        <taxon>Suessiales</taxon>
        <taxon>Symbiodiniaceae</taxon>
        <taxon>Symbiodinium</taxon>
    </lineage>
</organism>
<evidence type="ECO:0000313" key="3">
    <source>
        <dbReference type="Proteomes" id="UP000604046"/>
    </source>
</evidence>
<evidence type="ECO:0000256" key="1">
    <source>
        <dbReference type="SAM" id="MobiDB-lite"/>
    </source>
</evidence>
<reference evidence="2" key="1">
    <citation type="submission" date="2021-02" db="EMBL/GenBank/DDBJ databases">
        <authorList>
            <person name="Dougan E. K."/>
            <person name="Rhodes N."/>
            <person name="Thang M."/>
            <person name="Chan C."/>
        </authorList>
    </citation>
    <scope>NUCLEOTIDE SEQUENCE</scope>
</reference>
<dbReference type="EMBL" id="CAJNDS010002359">
    <property type="protein sequence ID" value="CAE7448540.1"/>
    <property type="molecule type" value="Genomic_DNA"/>
</dbReference>
<accession>A0A812RMJ4</accession>